<accession>A0A369BGJ5</accession>
<dbReference type="GO" id="GO:0003677">
    <property type="term" value="F:DNA binding"/>
    <property type="evidence" value="ECO:0007669"/>
    <property type="project" value="UniProtKB-KW"/>
</dbReference>
<evidence type="ECO:0000256" key="1">
    <source>
        <dbReference type="ARBA" id="ARBA00023125"/>
    </source>
</evidence>
<dbReference type="AlphaFoldDB" id="A0A369BGJ5"/>
<dbReference type="Pfam" id="PF01047">
    <property type="entry name" value="MarR"/>
    <property type="match status" value="1"/>
</dbReference>
<proteinExistence type="predicted"/>
<dbReference type="InterPro" id="IPR036390">
    <property type="entry name" value="WH_DNA-bd_sf"/>
</dbReference>
<dbReference type="SUPFAM" id="SSF46785">
    <property type="entry name" value="Winged helix' DNA-binding domain"/>
    <property type="match status" value="1"/>
</dbReference>
<dbReference type="InterPro" id="IPR000835">
    <property type="entry name" value="HTH_MarR-typ"/>
</dbReference>
<evidence type="ECO:0000256" key="2">
    <source>
        <dbReference type="SAM" id="MobiDB-lite"/>
    </source>
</evidence>
<dbReference type="PANTHER" id="PTHR33164">
    <property type="entry name" value="TRANSCRIPTIONAL REGULATOR, MARR FAMILY"/>
    <property type="match status" value="1"/>
</dbReference>
<dbReference type="InterPro" id="IPR039422">
    <property type="entry name" value="MarR/SlyA-like"/>
</dbReference>
<protein>
    <submittedName>
        <fullName evidence="4">MarR family transcriptional regulator</fullName>
    </submittedName>
</protein>
<dbReference type="Gene3D" id="1.10.10.10">
    <property type="entry name" value="Winged helix-like DNA-binding domain superfamily/Winged helix DNA-binding domain"/>
    <property type="match status" value="1"/>
</dbReference>
<dbReference type="SMART" id="SM00347">
    <property type="entry name" value="HTH_MARR"/>
    <property type="match status" value="1"/>
</dbReference>
<dbReference type="Proteomes" id="UP000253090">
    <property type="component" value="Unassembled WGS sequence"/>
</dbReference>
<dbReference type="PROSITE" id="PS50995">
    <property type="entry name" value="HTH_MARR_2"/>
    <property type="match status" value="1"/>
</dbReference>
<comment type="caution">
    <text evidence="4">The sequence shown here is derived from an EMBL/GenBank/DDBJ whole genome shotgun (WGS) entry which is preliminary data.</text>
</comment>
<dbReference type="PANTHER" id="PTHR33164:SF43">
    <property type="entry name" value="HTH-TYPE TRANSCRIPTIONAL REPRESSOR YETL"/>
    <property type="match status" value="1"/>
</dbReference>
<evidence type="ECO:0000313" key="4">
    <source>
        <dbReference type="EMBL" id="RCX20375.1"/>
    </source>
</evidence>
<evidence type="ECO:0000259" key="3">
    <source>
        <dbReference type="PROSITE" id="PS50995"/>
    </source>
</evidence>
<reference evidence="4 5" key="1">
    <citation type="submission" date="2018-07" db="EMBL/GenBank/DDBJ databases">
        <title>Genomic Encyclopedia of Type Strains, Phase III (KMG-III): the genomes of soil and plant-associated and newly described type strains.</title>
        <authorList>
            <person name="Whitman W."/>
        </authorList>
    </citation>
    <scope>NUCLEOTIDE SEQUENCE [LARGE SCALE GENOMIC DNA]</scope>
    <source>
        <strain evidence="4 5">CECT 8333</strain>
    </source>
</reference>
<dbReference type="InterPro" id="IPR036388">
    <property type="entry name" value="WH-like_DNA-bd_sf"/>
</dbReference>
<dbReference type="GO" id="GO:0006950">
    <property type="term" value="P:response to stress"/>
    <property type="evidence" value="ECO:0007669"/>
    <property type="project" value="TreeGrafter"/>
</dbReference>
<name>A0A369BGJ5_9BACL</name>
<gene>
    <name evidence="4" type="ORF">DFP94_10399</name>
</gene>
<dbReference type="PRINTS" id="PR00598">
    <property type="entry name" value="HTHMARR"/>
</dbReference>
<dbReference type="RefSeq" id="WP_342768239.1">
    <property type="nucleotide sequence ID" value="NZ_QPJW01000003.1"/>
</dbReference>
<feature type="region of interest" description="Disordered" evidence="2">
    <location>
        <begin position="165"/>
        <end position="198"/>
    </location>
</feature>
<keyword evidence="1" id="KW-0238">DNA-binding</keyword>
<keyword evidence="5" id="KW-1185">Reference proteome</keyword>
<dbReference type="GO" id="GO:0003700">
    <property type="term" value="F:DNA-binding transcription factor activity"/>
    <property type="evidence" value="ECO:0007669"/>
    <property type="project" value="InterPro"/>
</dbReference>
<dbReference type="EMBL" id="QPJW01000003">
    <property type="protein sequence ID" value="RCX20375.1"/>
    <property type="molecule type" value="Genomic_DNA"/>
</dbReference>
<evidence type="ECO:0000313" key="5">
    <source>
        <dbReference type="Proteomes" id="UP000253090"/>
    </source>
</evidence>
<feature type="domain" description="HTH marR-type" evidence="3">
    <location>
        <begin position="14"/>
        <end position="149"/>
    </location>
</feature>
<sequence length="198" mass="22954">MQGVEAVISRSESEWELIEEADWLFRKMVRRFVKERDKVEVEGVSLPGLLVLQKMLREGPQRLGDLAEELDFTSGAVTGLCDKLEQKGFARRIRQDGDRRTVWLDITEQGREMMGRNRNIGRRCISILFADLSEEELTSIHYLFKVLIGRLDHFSETLNDLAMRNSEGTRRASQREQQIKTDGPTAEEMNRQGKYLSY</sequence>
<feature type="compositionally biased region" description="Basic and acidic residues" evidence="2">
    <location>
        <begin position="167"/>
        <end position="179"/>
    </location>
</feature>
<organism evidence="4 5">
    <name type="scientific">Fontibacillus phaseoli</name>
    <dbReference type="NCBI Taxonomy" id="1416533"/>
    <lineage>
        <taxon>Bacteria</taxon>
        <taxon>Bacillati</taxon>
        <taxon>Bacillota</taxon>
        <taxon>Bacilli</taxon>
        <taxon>Bacillales</taxon>
        <taxon>Paenibacillaceae</taxon>
        <taxon>Fontibacillus</taxon>
    </lineage>
</organism>